<evidence type="ECO:0000256" key="10">
    <source>
        <dbReference type="ARBA" id="ARBA00047899"/>
    </source>
</evidence>
<evidence type="ECO:0000259" key="14">
    <source>
        <dbReference type="PROSITE" id="PS50011"/>
    </source>
</evidence>
<evidence type="ECO:0000256" key="6">
    <source>
        <dbReference type="ARBA" id="ARBA00022679"/>
    </source>
</evidence>
<dbReference type="PANTHER" id="PTHR24346:SF110">
    <property type="entry name" value="NON-SPECIFIC SERINE_THREONINE PROTEIN KINASE"/>
    <property type="match status" value="1"/>
</dbReference>
<dbReference type="Gene3D" id="1.10.510.10">
    <property type="entry name" value="Transferase(Phosphotransferase) domain 1"/>
    <property type="match status" value="1"/>
</dbReference>
<dbReference type="GO" id="GO:0032161">
    <property type="term" value="C:cleavage apparatus septin structure"/>
    <property type="evidence" value="ECO:0007669"/>
    <property type="project" value="UniProtKB-ARBA"/>
</dbReference>
<keyword evidence="8" id="KW-0418">Kinase</keyword>
<dbReference type="GO" id="GO:0005940">
    <property type="term" value="C:septin ring"/>
    <property type="evidence" value="ECO:0007669"/>
    <property type="project" value="UniProtKB-ARBA"/>
</dbReference>
<dbReference type="EC" id="2.7.11.1" evidence="3"/>
<comment type="catalytic activity">
    <reaction evidence="11">
        <text>L-seryl-[protein] + ATP = O-phospho-L-seryl-[protein] + ADP + H(+)</text>
        <dbReference type="Rhea" id="RHEA:17989"/>
        <dbReference type="Rhea" id="RHEA-COMP:9863"/>
        <dbReference type="Rhea" id="RHEA-COMP:11604"/>
        <dbReference type="ChEBI" id="CHEBI:15378"/>
        <dbReference type="ChEBI" id="CHEBI:29999"/>
        <dbReference type="ChEBI" id="CHEBI:30616"/>
        <dbReference type="ChEBI" id="CHEBI:83421"/>
        <dbReference type="ChEBI" id="CHEBI:456216"/>
        <dbReference type="EC" id="2.7.11.1"/>
    </reaction>
</comment>
<keyword evidence="6" id="KW-0808">Transferase</keyword>
<evidence type="ECO:0000313" key="15">
    <source>
        <dbReference type="EMBL" id="KAH3673067.1"/>
    </source>
</evidence>
<comment type="similarity">
    <text evidence="2">Belongs to the protein kinase superfamily. CAMK Ser/Thr protein kinase family. NIM1 subfamily.</text>
</comment>
<dbReference type="Proteomes" id="UP000769528">
    <property type="component" value="Unassembled WGS sequence"/>
</dbReference>
<organism evidence="15 16">
    <name type="scientific">Wickerhamomyces mucosus</name>
    <dbReference type="NCBI Taxonomy" id="1378264"/>
    <lineage>
        <taxon>Eukaryota</taxon>
        <taxon>Fungi</taxon>
        <taxon>Dikarya</taxon>
        <taxon>Ascomycota</taxon>
        <taxon>Saccharomycotina</taxon>
        <taxon>Saccharomycetes</taxon>
        <taxon>Phaffomycetales</taxon>
        <taxon>Wickerhamomycetaceae</taxon>
        <taxon>Wickerhamomyces</taxon>
    </lineage>
</organism>
<evidence type="ECO:0000313" key="16">
    <source>
        <dbReference type="Proteomes" id="UP000769528"/>
    </source>
</evidence>
<dbReference type="OrthoDB" id="504170at2759"/>
<evidence type="ECO:0000256" key="2">
    <source>
        <dbReference type="ARBA" id="ARBA00010791"/>
    </source>
</evidence>
<evidence type="ECO:0000256" key="7">
    <source>
        <dbReference type="ARBA" id="ARBA00022741"/>
    </source>
</evidence>
<dbReference type="GO" id="GO:0000399">
    <property type="term" value="C:cellular bud neck septin structure"/>
    <property type="evidence" value="ECO:0007669"/>
    <property type="project" value="UniProtKB-ARBA"/>
</dbReference>
<proteinExistence type="inferred from homology"/>
<comment type="catalytic activity">
    <reaction evidence="10">
        <text>L-threonyl-[protein] + ATP = O-phospho-L-threonyl-[protein] + ADP + H(+)</text>
        <dbReference type="Rhea" id="RHEA:46608"/>
        <dbReference type="Rhea" id="RHEA-COMP:11060"/>
        <dbReference type="Rhea" id="RHEA-COMP:11605"/>
        <dbReference type="ChEBI" id="CHEBI:15378"/>
        <dbReference type="ChEBI" id="CHEBI:30013"/>
        <dbReference type="ChEBI" id="CHEBI:30616"/>
        <dbReference type="ChEBI" id="CHEBI:61977"/>
        <dbReference type="ChEBI" id="CHEBI:456216"/>
        <dbReference type="EC" id="2.7.11.1"/>
    </reaction>
</comment>
<gene>
    <name evidence="15" type="ORF">WICMUC_003900</name>
</gene>
<comment type="subcellular location">
    <subcellularLocation>
        <location evidence="1">Bud neck</location>
    </subcellularLocation>
</comment>
<dbReference type="CDD" id="cd14081">
    <property type="entry name" value="STKc_BRSK1_2"/>
    <property type="match status" value="1"/>
</dbReference>
<dbReference type="FunFam" id="1.10.510.10:FF:000394">
    <property type="entry name" value="Serine/threonine-protein kinase HSL1"/>
    <property type="match status" value="1"/>
</dbReference>
<evidence type="ECO:0000256" key="12">
    <source>
        <dbReference type="PROSITE-ProRule" id="PRU10141"/>
    </source>
</evidence>
<evidence type="ECO:0000256" key="1">
    <source>
        <dbReference type="ARBA" id="ARBA00004266"/>
    </source>
</evidence>
<feature type="region of interest" description="Disordered" evidence="13">
    <location>
        <begin position="93"/>
        <end position="112"/>
    </location>
</feature>
<dbReference type="PANTHER" id="PTHR24346">
    <property type="entry name" value="MAP/MICROTUBULE AFFINITY-REGULATING KINASE"/>
    <property type="match status" value="1"/>
</dbReference>
<reference evidence="15" key="1">
    <citation type="journal article" date="2021" name="Open Biol.">
        <title>Shared evolutionary footprints suggest mitochondrial oxidative damage underlies multiple complex I losses in fungi.</title>
        <authorList>
            <person name="Schikora-Tamarit M.A."/>
            <person name="Marcet-Houben M."/>
            <person name="Nosek J."/>
            <person name="Gabaldon T."/>
        </authorList>
    </citation>
    <scope>NUCLEOTIDE SEQUENCE</scope>
    <source>
        <strain evidence="15">CBS6341</strain>
    </source>
</reference>
<dbReference type="SMART" id="SM00220">
    <property type="entry name" value="S_TKc"/>
    <property type="match status" value="1"/>
</dbReference>
<accession>A0A9P8PJ73</accession>
<keyword evidence="4" id="KW-0723">Serine/threonine-protein kinase</keyword>
<keyword evidence="7 12" id="KW-0547">Nucleotide-binding</keyword>
<dbReference type="InterPro" id="IPR008271">
    <property type="entry name" value="Ser/Thr_kinase_AS"/>
</dbReference>
<feature type="domain" description="Protein kinase" evidence="14">
    <location>
        <begin position="108"/>
        <end position="371"/>
    </location>
</feature>
<evidence type="ECO:0000256" key="13">
    <source>
        <dbReference type="SAM" id="MobiDB-lite"/>
    </source>
</evidence>
<dbReference type="Pfam" id="PF00069">
    <property type="entry name" value="Pkinase"/>
    <property type="match status" value="1"/>
</dbReference>
<evidence type="ECO:0000256" key="11">
    <source>
        <dbReference type="ARBA" id="ARBA00048679"/>
    </source>
</evidence>
<feature type="compositionally biased region" description="Basic and acidic residues" evidence="13">
    <location>
        <begin position="812"/>
        <end position="826"/>
    </location>
</feature>
<keyword evidence="16" id="KW-1185">Reference proteome</keyword>
<feature type="binding site" evidence="12">
    <location>
        <position position="137"/>
    </location>
    <ligand>
        <name>ATP</name>
        <dbReference type="ChEBI" id="CHEBI:30616"/>
    </ligand>
</feature>
<evidence type="ECO:0000256" key="8">
    <source>
        <dbReference type="ARBA" id="ARBA00022777"/>
    </source>
</evidence>
<reference evidence="15" key="2">
    <citation type="submission" date="2021-01" db="EMBL/GenBank/DDBJ databases">
        <authorList>
            <person name="Schikora-Tamarit M.A."/>
        </authorList>
    </citation>
    <scope>NUCLEOTIDE SEQUENCE</scope>
    <source>
        <strain evidence="15">CBS6341</strain>
    </source>
</reference>
<feature type="region of interest" description="Disordered" evidence="13">
    <location>
        <begin position="803"/>
        <end position="826"/>
    </location>
</feature>
<protein>
    <recommendedName>
        <fullName evidence="3">non-specific serine/threonine protein kinase</fullName>
        <ecNumber evidence="3">2.7.11.1</ecNumber>
    </recommendedName>
</protein>
<evidence type="ECO:0000256" key="3">
    <source>
        <dbReference type="ARBA" id="ARBA00012513"/>
    </source>
</evidence>
<dbReference type="AlphaFoldDB" id="A0A9P8PJ73"/>
<dbReference type="GO" id="GO:0005524">
    <property type="term" value="F:ATP binding"/>
    <property type="evidence" value="ECO:0007669"/>
    <property type="project" value="UniProtKB-UniRule"/>
</dbReference>
<dbReference type="PROSITE" id="PS00108">
    <property type="entry name" value="PROTEIN_KINASE_ST"/>
    <property type="match status" value="1"/>
</dbReference>
<comment type="caution">
    <text evidence="15">The sequence shown here is derived from an EMBL/GenBank/DDBJ whole genome shotgun (WGS) entry which is preliminary data.</text>
</comment>
<dbReference type="InterPro" id="IPR011009">
    <property type="entry name" value="Kinase-like_dom_sf"/>
</dbReference>
<keyword evidence="9 12" id="KW-0067">ATP-binding</keyword>
<dbReference type="PROSITE" id="PS50011">
    <property type="entry name" value="PROTEIN_KINASE_DOM"/>
    <property type="match status" value="1"/>
</dbReference>
<dbReference type="EMBL" id="JAEUBF010001057">
    <property type="protein sequence ID" value="KAH3673067.1"/>
    <property type="molecule type" value="Genomic_DNA"/>
</dbReference>
<evidence type="ECO:0000256" key="4">
    <source>
        <dbReference type="ARBA" id="ARBA00022527"/>
    </source>
</evidence>
<dbReference type="PROSITE" id="PS00107">
    <property type="entry name" value="PROTEIN_KINASE_ATP"/>
    <property type="match status" value="1"/>
</dbReference>
<evidence type="ECO:0000256" key="9">
    <source>
        <dbReference type="ARBA" id="ARBA00022840"/>
    </source>
</evidence>
<dbReference type="SUPFAM" id="SSF56112">
    <property type="entry name" value="Protein kinase-like (PK-like)"/>
    <property type="match status" value="1"/>
</dbReference>
<dbReference type="GO" id="GO:0044879">
    <property type="term" value="P:mitotic morphogenesis checkpoint signaling"/>
    <property type="evidence" value="ECO:0007669"/>
    <property type="project" value="UniProtKB-ARBA"/>
</dbReference>
<evidence type="ECO:0000256" key="5">
    <source>
        <dbReference type="ARBA" id="ARBA00022553"/>
    </source>
</evidence>
<dbReference type="InterPro" id="IPR000719">
    <property type="entry name" value="Prot_kinase_dom"/>
</dbReference>
<dbReference type="InterPro" id="IPR017441">
    <property type="entry name" value="Protein_kinase_ATP_BS"/>
</dbReference>
<name>A0A9P8PJ73_9ASCO</name>
<keyword evidence="5" id="KW-0597">Phosphoprotein</keyword>
<sequence>MLLHNNPQNNNNFASKAARTALGINSNIQNIQNYNINNKKDQNFSSGQSPIKLSTRPKLDIQPSMITQESSDLDKIVESVENATKRLSQISINTNSSKRKSKNHVGPWRLGRTLGRGSTGRVRLAKHSETGQLAAVKIVPKSRFQKNKHSENGNSSKELSPYGIEREIIIMKLISHENIMGLYDVWDYNGELYLVLEYVEGGELFDYLIKQGKLKEKEAVHYFRQIISGVSYCHQFNICHRDLKPENLLLDKDLNIKIADFGMAALEMNQKLLETSCGSPHYASPEIVTGKTYHGSPSDVWSCGIILFALLAGHLPFDDENIRKLLMKVQSGKFTMPSHVSPEAKDLIWKMLKVNPNDRIKIFDVFNHPLLKKYETSSALKNSKYEKAKLDAYFNKVESLTLKRNDLDKDILQSLSVLFHGATEAKLIPKLLSSNSNSEKIFYFLLLNYKESHKFGQKSIKREKSVRSIPGDGLLKKSKSMARTTILLDDGSKSTKTDITVQPPLVTTPSKKISKSSNGKLQISASSSYRRGVSFSNKQINQAQFSEISRSSSKKSMTSVFTNPNILLASSKKYHSLLPSLPDLDSNWFNIEEEGMSNNDFASIYKDIFRSLKDSSTPIKLSPKKSNTISSPLKSVQPTDDNVLNESELISIDQYKKETKPKIEVKLESSEIKSEVKRESTVKYTPISSESQVKDQQNQTVIGPQLKRETKKLPKTISKPLLTLDPKYKSRKISNDNEKILNKFGVNIASKKSSSRIYYSKSSTSVNLSSILKNEIVDQPVISEAKQLNISKPKTEYHHDSFAILNEEEEGDKTRQQQDEKTEDRNRYDLSVIKDLSFDFEVPTKTEIATMIAISNGSDLTIGEKVKGQTPTEKDFDELNNNRFQKLSNSGSYETTKRRARNSSLSIERLVYIPGSDTHHEFYNNPIDLTDLAIPTNNDITNEFSKIDEMDMTRSTILNASVYENDLFSDDDINNEMANDFANAKRLTSVLDSPPHEQDILTRNEMANRYDDDSCSFEHELGDNDKKYDTPIVQSPLKSIQQNDFKSSSNDVLLFKMNSSKLAQSNISREQNNKPNWFTKFFSSILPKEKKKVQLNKIYKCSIPMRNLEKAIKSTLQLKSKEGSLVSLSESKNIIRATIPSKFTISKPLKFEICYDHSANTIELRKVSGPKKDFKKLTVALDFVIENATQVYQEDNYR</sequence>
<dbReference type="GO" id="GO:0004674">
    <property type="term" value="F:protein serine/threonine kinase activity"/>
    <property type="evidence" value="ECO:0007669"/>
    <property type="project" value="UniProtKB-KW"/>
</dbReference>